<dbReference type="EMBL" id="LAZR01000174">
    <property type="protein sequence ID" value="KKN84200.1"/>
    <property type="molecule type" value="Genomic_DNA"/>
</dbReference>
<comment type="caution">
    <text evidence="2">The sequence shown here is derived from an EMBL/GenBank/DDBJ whole genome shotgun (WGS) entry which is preliminary data.</text>
</comment>
<organism evidence="2">
    <name type="scientific">marine sediment metagenome</name>
    <dbReference type="NCBI Taxonomy" id="412755"/>
    <lineage>
        <taxon>unclassified sequences</taxon>
        <taxon>metagenomes</taxon>
        <taxon>ecological metagenomes</taxon>
    </lineage>
</organism>
<reference evidence="2" key="1">
    <citation type="journal article" date="2015" name="Nature">
        <title>Complex archaea that bridge the gap between prokaryotes and eukaryotes.</title>
        <authorList>
            <person name="Spang A."/>
            <person name="Saw J.H."/>
            <person name="Jorgensen S.L."/>
            <person name="Zaremba-Niedzwiedzka K."/>
            <person name="Martijn J."/>
            <person name="Lind A.E."/>
            <person name="van Eijk R."/>
            <person name="Schleper C."/>
            <person name="Guy L."/>
            <person name="Ettema T.J."/>
        </authorList>
    </citation>
    <scope>NUCLEOTIDE SEQUENCE</scope>
</reference>
<dbReference type="AlphaFoldDB" id="A0A0F9TT28"/>
<accession>A0A0F9TT28</accession>
<gene>
    <name evidence="2" type="ORF">LCGC14_0291490</name>
</gene>
<evidence type="ECO:0008006" key="3">
    <source>
        <dbReference type="Google" id="ProtNLM"/>
    </source>
</evidence>
<feature type="compositionally biased region" description="Low complexity" evidence="1">
    <location>
        <begin position="46"/>
        <end position="64"/>
    </location>
</feature>
<sequence length="403" mass="41921">MSNALSAREPSMDEILASIRRIIESGDETVIATQAPDLEPLHGEPANAAGKAADLAADAVVWRAETPSESEDASVGSGATGDETARPPSAGSAQPAVDGTTAPGRPRLGIVPPVEPVDSMFAEQPGEANDERSPAGLDAGLEVDPVAELSGLPDRQTAEAAQGEDNLLEAGEDSSLSTARLRAVSLASVSERRIEAVRAGAVPSEASEPIEEGDDDHLGALSNAIDAEGDENEAVDLLPDGGQTVVADDDEDAVGEFDEDEFASELIENASQIASEPQVEGQQPDAVEAETALSPDAVTTAPAERDKPAAPEAADTASGPSLHGNAASAPIHELISQETGSRVAASFDNLARVIREEHLDSIDETVGEILRPMLQEWLDDNLPSLVEKLVREEIERVARGGRR</sequence>
<evidence type="ECO:0000256" key="1">
    <source>
        <dbReference type="SAM" id="MobiDB-lite"/>
    </source>
</evidence>
<feature type="region of interest" description="Disordered" evidence="1">
    <location>
        <begin position="154"/>
        <end position="178"/>
    </location>
</feature>
<evidence type="ECO:0000313" key="2">
    <source>
        <dbReference type="EMBL" id="KKN84200.1"/>
    </source>
</evidence>
<name>A0A0F9TT28_9ZZZZ</name>
<proteinExistence type="predicted"/>
<dbReference type="Pfam" id="PF10691">
    <property type="entry name" value="DUF2497"/>
    <property type="match status" value="1"/>
</dbReference>
<protein>
    <recommendedName>
        <fullName evidence="3">DUF2497 domain-containing protein</fullName>
    </recommendedName>
</protein>
<dbReference type="InterPro" id="IPR019632">
    <property type="entry name" value="DUF2497"/>
</dbReference>
<feature type="region of interest" description="Disordered" evidence="1">
    <location>
        <begin position="33"/>
        <end position="113"/>
    </location>
</feature>
<feature type="region of interest" description="Disordered" evidence="1">
    <location>
        <begin position="269"/>
        <end position="330"/>
    </location>
</feature>
<feature type="region of interest" description="Disordered" evidence="1">
    <location>
        <begin position="198"/>
        <end position="217"/>
    </location>
</feature>